<protein>
    <submittedName>
        <fullName evidence="1">Uncharacterized protein</fullName>
    </submittedName>
</protein>
<accession>A0AAV4CLR0</accession>
<comment type="caution">
    <text evidence="1">The sequence shown here is derived from an EMBL/GenBank/DDBJ whole genome shotgun (WGS) entry which is preliminary data.</text>
</comment>
<dbReference type="PANTHER" id="PTHR31424">
    <property type="entry name" value="PROTEIN CBG23806"/>
    <property type="match status" value="1"/>
</dbReference>
<name>A0AAV4CLR0_9GAST</name>
<proteinExistence type="predicted"/>
<evidence type="ECO:0000313" key="1">
    <source>
        <dbReference type="EMBL" id="GFO32847.1"/>
    </source>
</evidence>
<organism evidence="1 2">
    <name type="scientific">Plakobranchus ocellatus</name>
    <dbReference type="NCBI Taxonomy" id="259542"/>
    <lineage>
        <taxon>Eukaryota</taxon>
        <taxon>Metazoa</taxon>
        <taxon>Spiralia</taxon>
        <taxon>Lophotrochozoa</taxon>
        <taxon>Mollusca</taxon>
        <taxon>Gastropoda</taxon>
        <taxon>Heterobranchia</taxon>
        <taxon>Euthyneura</taxon>
        <taxon>Panpulmonata</taxon>
        <taxon>Sacoglossa</taxon>
        <taxon>Placobranchoidea</taxon>
        <taxon>Plakobranchidae</taxon>
        <taxon>Plakobranchus</taxon>
    </lineage>
</organism>
<dbReference type="Proteomes" id="UP000735302">
    <property type="component" value="Unassembled WGS sequence"/>
</dbReference>
<evidence type="ECO:0000313" key="2">
    <source>
        <dbReference type="Proteomes" id="UP000735302"/>
    </source>
</evidence>
<dbReference type="EMBL" id="BLXT01006687">
    <property type="protein sequence ID" value="GFO32847.1"/>
    <property type="molecule type" value="Genomic_DNA"/>
</dbReference>
<sequence>MRVRSKAQPERVEVQYGIMKGSGIENAIYIVRTLTERSMEAQIDLNSCFTDCSKVLDRVRYTEIMDILIKLNIDGKDVKLEFNKRQAFLGENVSLTLAASSASVCGVGIVSKSVNNLEGDHHIPPEKPTALGVFNAKSGDYRVEDVTVCSAKGTVNERWSCAKSMIFLSKKFGNKTVLDDSGLGRSPVIEVEIQQMVYERLTEEIVFQTRKHTNDAFIIDDAHRVKLIFDNLNNAFAQIHKSISHTKPIKVDSLPVLQSYIDTYMEQYRIHFSQKLIPKQHILEHHVIPHIKRFGFGAGLLGEQGTEASHQSISKITTRALGINDGLEKLKFIMSTHLLAVSPALRNTPKVKLRRQREKGATPI</sequence>
<gene>
    <name evidence="1" type="ORF">PoB_005935200</name>
</gene>
<keyword evidence="2" id="KW-1185">Reference proteome</keyword>
<reference evidence="1 2" key="1">
    <citation type="journal article" date="2021" name="Elife">
        <title>Chloroplast acquisition without the gene transfer in kleptoplastic sea slugs, Plakobranchus ocellatus.</title>
        <authorList>
            <person name="Maeda T."/>
            <person name="Takahashi S."/>
            <person name="Yoshida T."/>
            <person name="Shimamura S."/>
            <person name="Takaki Y."/>
            <person name="Nagai Y."/>
            <person name="Toyoda A."/>
            <person name="Suzuki Y."/>
            <person name="Arimoto A."/>
            <person name="Ishii H."/>
            <person name="Satoh N."/>
            <person name="Nishiyama T."/>
            <person name="Hasebe M."/>
            <person name="Maruyama T."/>
            <person name="Minagawa J."/>
            <person name="Obokata J."/>
            <person name="Shigenobu S."/>
        </authorList>
    </citation>
    <scope>NUCLEOTIDE SEQUENCE [LARGE SCALE GENOMIC DNA]</scope>
</reference>
<dbReference type="PANTHER" id="PTHR31424:SF6">
    <property type="match status" value="1"/>
</dbReference>
<dbReference type="AlphaFoldDB" id="A0AAV4CLR0"/>